<dbReference type="EMBL" id="CBTN010000001">
    <property type="protein sequence ID" value="CDH48334.1"/>
    <property type="molecule type" value="Genomic_DNA"/>
</dbReference>
<accession>A0A068REC5</accession>
<proteinExistence type="predicted"/>
<keyword evidence="3" id="KW-1185">Reference proteome</keyword>
<dbReference type="VEuPathDB" id="FungiDB:LCOR_00121.1"/>
<evidence type="ECO:0000256" key="1">
    <source>
        <dbReference type="SAM" id="MobiDB-lite"/>
    </source>
</evidence>
<reference evidence="2" key="1">
    <citation type="submission" date="2013-08" db="EMBL/GenBank/DDBJ databases">
        <title>Gene expansion shapes genome architecture in the human pathogen Lichtheimia corymbifera: an evolutionary genomics analysis in the ancient terrestrial Mucorales (Mucoromycotina).</title>
        <authorList>
            <person name="Schwartze V.U."/>
            <person name="Winter S."/>
            <person name="Shelest E."/>
            <person name="Marcet-Houben M."/>
            <person name="Horn F."/>
            <person name="Wehner S."/>
            <person name="Hoffmann K."/>
            <person name="Riege K."/>
            <person name="Sammeth M."/>
            <person name="Nowrousian M."/>
            <person name="Valiante V."/>
            <person name="Linde J."/>
            <person name="Jacobsen I.D."/>
            <person name="Marz M."/>
            <person name="Brakhage A.A."/>
            <person name="Gabaldon T."/>
            <person name="Bocker S."/>
            <person name="Voigt K."/>
        </authorList>
    </citation>
    <scope>NUCLEOTIDE SEQUENCE [LARGE SCALE GENOMIC DNA]</scope>
    <source>
        <strain evidence="2">FSU 9682</strain>
    </source>
</reference>
<protein>
    <submittedName>
        <fullName evidence="2">Duf1479 domain protein</fullName>
    </submittedName>
</protein>
<feature type="compositionally biased region" description="Basic and acidic residues" evidence="1">
    <location>
        <begin position="400"/>
        <end position="409"/>
    </location>
</feature>
<feature type="region of interest" description="Disordered" evidence="1">
    <location>
        <begin position="388"/>
        <end position="409"/>
    </location>
</feature>
<evidence type="ECO:0000313" key="3">
    <source>
        <dbReference type="Proteomes" id="UP000027586"/>
    </source>
</evidence>
<dbReference type="SUPFAM" id="SSF51197">
    <property type="entry name" value="Clavaminate synthase-like"/>
    <property type="match status" value="1"/>
</dbReference>
<dbReference type="PANTHER" id="PTHR30613">
    <property type="entry name" value="UNCHARACTERIZED PROTEIN YBIU-RELATED"/>
    <property type="match status" value="1"/>
</dbReference>
<dbReference type="Pfam" id="PF07350">
    <property type="entry name" value="Gig2-like"/>
    <property type="match status" value="1"/>
</dbReference>
<dbReference type="AlphaFoldDB" id="A0A068REC5"/>
<dbReference type="STRING" id="1263082.A0A068REC5"/>
<dbReference type="PANTHER" id="PTHR30613:SF1">
    <property type="entry name" value="DUF1479 DOMAIN PROTEIN (AFU_ORTHOLOGUE AFUA_5G09280)"/>
    <property type="match status" value="1"/>
</dbReference>
<dbReference type="Gene3D" id="2.60.120.330">
    <property type="entry name" value="B-lactam Antibiotic, Isopenicillin N Synthase, Chain"/>
    <property type="match status" value="1"/>
</dbReference>
<organism evidence="2 3">
    <name type="scientific">Lichtheimia corymbifera JMRC:FSU:9682</name>
    <dbReference type="NCBI Taxonomy" id="1263082"/>
    <lineage>
        <taxon>Eukaryota</taxon>
        <taxon>Fungi</taxon>
        <taxon>Fungi incertae sedis</taxon>
        <taxon>Mucoromycota</taxon>
        <taxon>Mucoromycotina</taxon>
        <taxon>Mucoromycetes</taxon>
        <taxon>Mucorales</taxon>
        <taxon>Lichtheimiaceae</taxon>
        <taxon>Lichtheimia</taxon>
    </lineage>
</organism>
<dbReference type="Proteomes" id="UP000027586">
    <property type="component" value="Unassembled WGS sequence"/>
</dbReference>
<evidence type="ECO:0000313" key="2">
    <source>
        <dbReference type="EMBL" id="CDH48334.1"/>
    </source>
</evidence>
<name>A0A068REC5_9FUNG</name>
<sequence length="450" mass="51308">MHRSVSKAKGNISSVFAHLGASKQKLEPRFQELKHQIAPANPEVLRRAFDRLLESFEKENAEIRRRGADVIPQVSFEDIKANGGRMPDKLIPEIHKRGAVVVRNMVDRAVAAEYKASIQEYIQRHREHLTGFPEDNPQVWELYWTKAQTKARGHPHFNTTAIALNHLWHTNGNNNVPIDFTKNVTYCDRLRIREPSDGQFQLQGHLDGGSLERWEDPEYRACYTKILEGKWEEYDPFDVTHRVEANMDLYNSPGGCSMFRNFQGWLAISRITRDGGHLRVSPLIKEPTAYFMMKPLLAENLGTSDFMGAWPGRGQDITPQDHPHIVDSMITMPDVECGDAVFWHCDQVHAVEPMNQMKTDSSVLYIPSTPLCPRSSEYLRRQRAAFESGRTPPDFPANDSEEHFTDRATPDTLNEVEKRGMGLLPFAEDEAGLTAGQLRAIREHNRIISS</sequence>
<comment type="caution">
    <text evidence="2">The sequence shown here is derived from an EMBL/GenBank/DDBJ whole genome shotgun (WGS) entry which is preliminary data.</text>
</comment>
<dbReference type="OrthoDB" id="8249012at2759"/>
<dbReference type="InterPro" id="IPR027443">
    <property type="entry name" value="IPNS-like_sf"/>
</dbReference>
<gene>
    <name evidence="2" type="ORF">LCOR_00121.1</name>
</gene>
<dbReference type="InterPro" id="IPR010856">
    <property type="entry name" value="Gig2-like"/>
</dbReference>